<dbReference type="AlphaFoldDB" id="X0XNA1"/>
<gene>
    <name evidence="2" type="ORF">S01H1_80027</name>
</gene>
<dbReference type="NCBIfam" id="TIGR02605">
    <property type="entry name" value="CxxC_CxxC_SSSS"/>
    <property type="match status" value="1"/>
</dbReference>
<protein>
    <recommendedName>
        <fullName evidence="1">Putative regulatory protein FmdB zinc ribbon domain-containing protein</fullName>
    </recommendedName>
</protein>
<accession>X0XNA1</accession>
<dbReference type="EMBL" id="BARS01054002">
    <property type="protein sequence ID" value="GAG44639.1"/>
    <property type="molecule type" value="Genomic_DNA"/>
</dbReference>
<proteinExistence type="predicted"/>
<evidence type="ECO:0000313" key="2">
    <source>
        <dbReference type="EMBL" id="GAG44639.1"/>
    </source>
</evidence>
<feature type="domain" description="Putative regulatory protein FmdB zinc ribbon" evidence="1">
    <location>
        <begin position="1"/>
        <end position="43"/>
    </location>
</feature>
<organism evidence="2">
    <name type="scientific">marine sediment metagenome</name>
    <dbReference type="NCBI Taxonomy" id="412755"/>
    <lineage>
        <taxon>unclassified sequences</taxon>
        <taxon>metagenomes</taxon>
        <taxon>ecological metagenomes</taxon>
    </lineage>
</organism>
<dbReference type="Gene3D" id="2.20.28.30">
    <property type="entry name" value="RNA polymerase ii, chain L"/>
    <property type="match status" value="1"/>
</dbReference>
<name>X0XNA1_9ZZZZ</name>
<dbReference type="Pfam" id="PF09723">
    <property type="entry name" value="Zn_ribbon_8"/>
    <property type="match status" value="1"/>
</dbReference>
<dbReference type="InterPro" id="IPR013429">
    <property type="entry name" value="Regulatory_FmdB_Zinc_ribbon"/>
</dbReference>
<comment type="caution">
    <text evidence="2">The sequence shown here is derived from an EMBL/GenBank/DDBJ whole genome shotgun (WGS) entry which is preliminary data.</text>
</comment>
<reference evidence="2" key="1">
    <citation type="journal article" date="2014" name="Front. Microbiol.">
        <title>High frequency of phylogenetically diverse reductive dehalogenase-homologous genes in deep subseafloor sedimentary metagenomes.</title>
        <authorList>
            <person name="Kawai M."/>
            <person name="Futagami T."/>
            <person name="Toyoda A."/>
            <person name="Takaki Y."/>
            <person name="Nishi S."/>
            <person name="Hori S."/>
            <person name="Arai W."/>
            <person name="Tsubouchi T."/>
            <person name="Morono Y."/>
            <person name="Uchiyama I."/>
            <person name="Ito T."/>
            <person name="Fujiyama A."/>
            <person name="Inagaki F."/>
            <person name="Takami H."/>
        </authorList>
    </citation>
    <scope>NUCLEOTIDE SEQUENCE</scope>
    <source>
        <strain evidence="2">Expedition CK06-06</strain>
    </source>
</reference>
<dbReference type="SMART" id="SM00834">
    <property type="entry name" value="CxxC_CXXC_SSSS"/>
    <property type="match status" value="1"/>
</dbReference>
<sequence>MPIYEYQCTKCGEEFSVRQSMGEDGSKLNCPKCEAGNPQRLVSAFFSGGPGRSEISGSSCVGST</sequence>
<evidence type="ECO:0000259" key="1">
    <source>
        <dbReference type="SMART" id="SM00834"/>
    </source>
</evidence>